<dbReference type="Proteomes" id="UP000001868">
    <property type="component" value="Chromosome"/>
</dbReference>
<evidence type="ECO:0000313" key="7">
    <source>
        <dbReference type="EMBL" id="ACG77379.1"/>
    </source>
</evidence>
<feature type="transmembrane region" description="Helical" evidence="6">
    <location>
        <begin position="167"/>
        <end position="184"/>
    </location>
</feature>
<feature type="transmembrane region" description="Helical" evidence="6">
    <location>
        <begin position="135"/>
        <end position="155"/>
    </location>
</feature>
<dbReference type="RefSeq" id="WP_012521527.1">
    <property type="nucleotide sequence ID" value="NC_011144.1"/>
</dbReference>
<evidence type="ECO:0000256" key="3">
    <source>
        <dbReference type="ARBA" id="ARBA00022692"/>
    </source>
</evidence>
<keyword evidence="3 6" id="KW-0812">Transmembrane</keyword>
<keyword evidence="5 6" id="KW-0472">Membrane</keyword>
<dbReference type="GO" id="GO:0016020">
    <property type="term" value="C:membrane"/>
    <property type="evidence" value="ECO:0007669"/>
    <property type="project" value="UniProtKB-SubCell"/>
</dbReference>
<evidence type="ECO:0000256" key="4">
    <source>
        <dbReference type="ARBA" id="ARBA00022989"/>
    </source>
</evidence>
<comment type="subcellular location">
    <subcellularLocation>
        <location evidence="1">Membrane</location>
        <topology evidence="1">Multi-pass membrane protein</topology>
    </subcellularLocation>
</comment>
<evidence type="ECO:0000256" key="1">
    <source>
        <dbReference type="ARBA" id="ARBA00004141"/>
    </source>
</evidence>
<dbReference type="STRING" id="450851.PHZ_c0965"/>
<reference evidence="7 8" key="1">
    <citation type="journal article" date="2008" name="BMC Genomics">
        <title>Complete genome of Phenylobacterium zucineum - a novel facultative intracellular bacterium isolated from human erythroleukemia cell line K562.</title>
        <authorList>
            <person name="Luo Y."/>
            <person name="Xu X."/>
            <person name="Ding Z."/>
            <person name="Liu Z."/>
            <person name="Zhang B."/>
            <person name="Yan Z."/>
            <person name="Sun J."/>
            <person name="Hu S."/>
            <person name="Hu X."/>
        </authorList>
    </citation>
    <scope>NUCLEOTIDE SEQUENCE [LARGE SCALE GENOMIC DNA]</scope>
    <source>
        <strain evidence="7 8">HLK1</strain>
    </source>
</reference>
<sequence>MHARDFLPRLVLAAAIAGGVGYIFTWDLELPKALHVAAKGSGVGLLALYAALLAKDADGIRIAAVMAFGALGDVLLDAVGLQVGAVAFLVGHVIAITLYAQNLRSPLSPARIAGAAAFVLLVCAAAYSLPADRAGAPAVALYTAGLAAMAAMAWMSRFPRTSTGVGALMFVASDLLIFGQLGPWDGAPGIGLGIWGLYFGGQLLICLGVTRTLAAAPRTFRPVTA</sequence>
<protein>
    <recommendedName>
        <fullName evidence="9">Lysoplasmalogenase</fullName>
    </recommendedName>
</protein>
<dbReference type="KEGG" id="pzu:PHZ_c0965"/>
<evidence type="ECO:0000256" key="6">
    <source>
        <dbReference type="SAM" id="Phobius"/>
    </source>
</evidence>
<evidence type="ECO:0000256" key="2">
    <source>
        <dbReference type="ARBA" id="ARBA00007375"/>
    </source>
</evidence>
<evidence type="ECO:0008006" key="9">
    <source>
        <dbReference type="Google" id="ProtNLM"/>
    </source>
</evidence>
<proteinExistence type="inferred from homology"/>
<accession>B4RHB9</accession>
<keyword evidence="4 6" id="KW-1133">Transmembrane helix</keyword>
<feature type="transmembrane region" description="Helical" evidence="6">
    <location>
        <begin position="112"/>
        <end position="129"/>
    </location>
</feature>
<feature type="transmembrane region" description="Helical" evidence="6">
    <location>
        <begin position="74"/>
        <end position="100"/>
    </location>
</feature>
<dbReference type="eggNOG" id="COG3714">
    <property type="taxonomic scope" value="Bacteria"/>
</dbReference>
<feature type="transmembrane region" description="Helical" evidence="6">
    <location>
        <begin position="6"/>
        <end position="24"/>
    </location>
</feature>
<dbReference type="AlphaFoldDB" id="B4RHB9"/>
<comment type="similarity">
    <text evidence="2">Belongs to the TMEM86 family.</text>
</comment>
<organism evidence="7 8">
    <name type="scientific">Phenylobacterium zucineum (strain HLK1)</name>
    <dbReference type="NCBI Taxonomy" id="450851"/>
    <lineage>
        <taxon>Bacteria</taxon>
        <taxon>Pseudomonadati</taxon>
        <taxon>Pseudomonadota</taxon>
        <taxon>Alphaproteobacteria</taxon>
        <taxon>Caulobacterales</taxon>
        <taxon>Caulobacteraceae</taxon>
        <taxon>Phenylobacterium</taxon>
    </lineage>
</organism>
<gene>
    <name evidence="7" type="ordered locus">PHZ_c0965</name>
</gene>
<evidence type="ECO:0000313" key="8">
    <source>
        <dbReference type="Proteomes" id="UP000001868"/>
    </source>
</evidence>
<evidence type="ECO:0000256" key="5">
    <source>
        <dbReference type="ARBA" id="ARBA00023136"/>
    </source>
</evidence>
<dbReference type="Pfam" id="PF07947">
    <property type="entry name" value="YhhN"/>
    <property type="match status" value="1"/>
</dbReference>
<dbReference type="InterPro" id="IPR012506">
    <property type="entry name" value="TMEM86B-like"/>
</dbReference>
<dbReference type="OrthoDB" id="7390032at2"/>
<feature type="transmembrane region" description="Helical" evidence="6">
    <location>
        <begin position="190"/>
        <end position="210"/>
    </location>
</feature>
<dbReference type="EMBL" id="CP000747">
    <property type="protein sequence ID" value="ACG77379.1"/>
    <property type="molecule type" value="Genomic_DNA"/>
</dbReference>
<keyword evidence="8" id="KW-1185">Reference proteome</keyword>
<name>B4RHB9_PHEZH</name>
<dbReference type="HOGENOM" id="CLU_1223716_0_0_5"/>